<sequence>MPNLYQNFDRMNICESSYSCDPPAQERPRGVFKKFQHHNKSPNKINNGRQQFTENSMNLCSPSENDVYNKRNPQWKTATVIREDLCPQNDSDSRKSWDGHARNRSLSGKSNGSGSDADQFYAADFANPSPTQQCYPSKQQKSPSSDMENLEQRQSGENSHVAKSSTQVKKLGPSAEANRVETANYREQFEEDACYQIHKESSSKEDHWSIFEKQSESPSPTYPEPRNTYVEPRQGKAPSVVSEARRPEIHERAKDSREHLHSHNNEQVRRQSEVDEEDGKNHEQVQKRERFIRDESHDYASGSNLESRGRNFYSDNTRDTRKEPNSDIQLQESTGSTRGGRGGMTNRGASSGRDPRSRRRFIPRQKLENELFSSTYNIEQGPYFDDTYSEFSPNIIGGDAGHAPMEYIERFEDCKFADAIMKNIQQKGYEKLTPIQKCCIPIILKKRKYDLMAHANTGSGKTAAFLLPIIDILQEWKMNNNHYSNSNSPLALILAPTRDLCQQHYEEARAFTIGTRVHVAACYGEYDIPQNLRDIRHGCDILCATSGRLLQFLSDGHIKLDKLLFFVMDEADRLLQDSFIQDIEMLHRSFAENPARKTYMFSATYNEEVQGMAKKFLNANYFFVRIGILNSAVQNVEQNFIEVTQQDKRDLLKELLESNATRVVDEDTGNERLLVPKTMIFVEQKRCCDRLACTLLTMNIICQSLNSDRNQKQREEALNMFVKGDIDVLVCTNVAARGLNIKGVKHVINYDLPWDRDNYVHRIGRTGRVGHKGMSTSFIVSTNYREIQMAHELIDILNEVGQTPPKFLEDMAMISKIRRNSGNRAVAAPAPRYSPPSYEETPFECYYDYRNGSAEVYTAAGCSASNTALVAVYNVMLMVAKSSTVLFGFAVYIAMFLLTLLLKKKPVNKSFIFYSMTLFVLIVMRNDSTLGSTFFQMHIVLGTCEMIESFSLHLFSIMPKRGVLIDEFYLAYMKGFWAQLCSFIPITGGVIQYLTLSIIAVNRLVVIPFFDKCTRIALAVAVVVPFFVFSPYFYLSTTSYYDYRNGSAEVYTAAGCSASNTALVAVYNVLLMIAKSSTVLFGFAVYIAMFLLTLLLKKKKPVNKCKPCVIHKPKLGLYSL</sequence>
<dbReference type="EC" id="3.6.4.13" evidence="1"/>
<feature type="compositionally biased region" description="Basic and acidic residues" evidence="7">
    <location>
        <begin position="243"/>
        <end position="298"/>
    </location>
</feature>
<feature type="domain" description="DEAD-box RNA helicase Q" evidence="11">
    <location>
        <begin position="409"/>
        <end position="437"/>
    </location>
</feature>
<name>A0A914E497_9BILA</name>
<keyword evidence="4" id="KW-0347">Helicase</keyword>
<evidence type="ECO:0000259" key="9">
    <source>
        <dbReference type="PROSITE" id="PS51192"/>
    </source>
</evidence>
<dbReference type="InterPro" id="IPR014014">
    <property type="entry name" value="RNA_helicase_DEAD_Q_motif"/>
</dbReference>
<dbReference type="PROSITE" id="PS51194">
    <property type="entry name" value="HELICASE_CTER"/>
    <property type="match status" value="1"/>
</dbReference>
<keyword evidence="12" id="KW-1185">Reference proteome</keyword>
<protein>
    <recommendedName>
        <fullName evidence="1">RNA helicase</fullName>
        <ecNumber evidence="1">3.6.4.13</ecNumber>
    </recommendedName>
</protein>
<dbReference type="SMART" id="SM00490">
    <property type="entry name" value="HELICc"/>
    <property type="match status" value="1"/>
</dbReference>
<evidence type="ECO:0000256" key="7">
    <source>
        <dbReference type="SAM" id="MobiDB-lite"/>
    </source>
</evidence>
<dbReference type="GO" id="GO:0043186">
    <property type="term" value="C:P granule"/>
    <property type="evidence" value="ECO:0007669"/>
    <property type="project" value="UniProtKB-ARBA"/>
</dbReference>
<keyword evidence="3" id="KW-0378">Hydrolase</keyword>
<feature type="compositionally biased region" description="Basic and acidic residues" evidence="7">
    <location>
        <begin position="81"/>
        <end position="101"/>
    </location>
</feature>
<accession>A0A914E497</accession>
<dbReference type="Gene3D" id="3.40.50.300">
    <property type="entry name" value="P-loop containing nucleotide triphosphate hydrolases"/>
    <property type="match status" value="2"/>
</dbReference>
<feature type="transmembrane region" description="Helical" evidence="8">
    <location>
        <begin position="1079"/>
        <end position="1096"/>
    </location>
</feature>
<dbReference type="SUPFAM" id="SSF52540">
    <property type="entry name" value="P-loop containing nucleoside triphosphate hydrolases"/>
    <property type="match status" value="1"/>
</dbReference>
<feature type="region of interest" description="Disordered" evidence="7">
    <location>
        <begin position="79"/>
        <end position="184"/>
    </location>
</feature>
<feature type="compositionally biased region" description="Basic and acidic residues" evidence="7">
    <location>
        <begin position="197"/>
        <end position="215"/>
    </location>
</feature>
<feature type="compositionally biased region" description="Polar residues" evidence="7">
    <location>
        <begin position="104"/>
        <end position="116"/>
    </location>
</feature>
<reference evidence="13" key="1">
    <citation type="submission" date="2022-11" db="UniProtKB">
        <authorList>
            <consortium name="WormBaseParasite"/>
        </authorList>
    </citation>
    <scope>IDENTIFICATION</scope>
</reference>
<dbReference type="InterPro" id="IPR014001">
    <property type="entry name" value="Helicase_ATP-bd"/>
</dbReference>
<feature type="transmembrane region" description="Helical" evidence="8">
    <location>
        <begin position="884"/>
        <end position="902"/>
    </location>
</feature>
<dbReference type="GO" id="GO:0005524">
    <property type="term" value="F:ATP binding"/>
    <property type="evidence" value="ECO:0007669"/>
    <property type="project" value="UniProtKB-KW"/>
</dbReference>
<feature type="transmembrane region" description="Helical" evidence="8">
    <location>
        <begin position="911"/>
        <end position="928"/>
    </location>
</feature>
<feature type="compositionally biased region" description="Basic and acidic residues" evidence="7">
    <location>
        <begin position="316"/>
        <end position="325"/>
    </location>
</feature>
<dbReference type="Proteomes" id="UP000887540">
    <property type="component" value="Unplaced"/>
</dbReference>
<evidence type="ECO:0000256" key="2">
    <source>
        <dbReference type="ARBA" id="ARBA00022741"/>
    </source>
</evidence>
<dbReference type="InterPro" id="IPR000629">
    <property type="entry name" value="RNA-helicase_DEAD-box_CS"/>
</dbReference>
<dbReference type="PANTHER" id="PTHR47958">
    <property type="entry name" value="ATP-DEPENDENT RNA HELICASE DBP3"/>
    <property type="match status" value="1"/>
</dbReference>
<feature type="transmembrane region" description="Helical" evidence="8">
    <location>
        <begin position="976"/>
        <end position="996"/>
    </location>
</feature>
<evidence type="ECO:0000259" key="11">
    <source>
        <dbReference type="PROSITE" id="PS51195"/>
    </source>
</evidence>
<feature type="transmembrane region" description="Helical" evidence="8">
    <location>
        <begin position="1016"/>
        <end position="1036"/>
    </location>
</feature>
<evidence type="ECO:0000313" key="12">
    <source>
        <dbReference type="Proteomes" id="UP000887540"/>
    </source>
</evidence>
<evidence type="ECO:0000313" key="13">
    <source>
        <dbReference type="WBParaSite" id="ACRNAN_scaffold56.g13398.t1"/>
    </source>
</evidence>
<keyword evidence="2" id="KW-0547">Nucleotide-binding</keyword>
<evidence type="ECO:0000256" key="5">
    <source>
        <dbReference type="ARBA" id="ARBA00022840"/>
    </source>
</evidence>
<dbReference type="InterPro" id="IPR027417">
    <property type="entry name" value="P-loop_NTPase"/>
</dbReference>
<evidence type="ECO:0000256" key="4">
    <source>
        <dbReference type="ARBA" id="ARBA00022806"/>
    </source>
</evidence>
<dbReference type="GO" id="GO:0016787">
    <property type="term" value="F:hydrolase activity"/>
    <property type="evidence" value="ECO:0007669"/>
    <property type="project" value="UniProtKB-KW"/>
</dbReference>
<evidence type="ECO:0000256" key="8">
    <source>
        <dbReference type="SAM" id="Phobius"/>
    </source>
</evidence>
<feature type="domain" description="Helicase C-terminal" evidence="10">
    <location>
        <begin position="647"/>
        <end position="812"/>
    </location>
</feature>
<dbReference type="PROSITE" id="PS51192">
    <property type="entry name" value="HELICASE_ATP_BIND_1"/>
    <property type="match status" value="1"/>
</dbReference>
<dbReference type="WBParaSite" id="ACRNAN_scaffold56.g13398.t1">
    <property type="protein sequence ID" value="ACRNAN_scaffold56.g13398.t1"/>
    <property type="gene ID" value="ACRNAN_scaffold56.g13398"/>
</dbReference>
<feature type="domain" description="Helicase ATP-binding" evidence="9">
    <location>
        <begin position="442"/>
        <end position="623"/>
    </location>
</feature>
<keyword evidence="5" id="KW-0067">ATP-binding</keyword>
<feature type="transmembrane region" description="Helical" evidence="8">
    <location>
        <begin position="1048"/>
        <end position="1073"/>
    </location>
</feature>
<dbReference type="AlphaFoldDB" id="A0A914E497"/>
<dbReference type="InterPro" id="IPR001650">
    <property type="entry name" value="Helicase_C-like"/>
</dbReference>
<keyword evidence="8" id="KW-0812">Transmembrane</keyword>
<dbReference type="Pfam" id="PF00271">
    <property type="entry name" value="Helicase_C"/>
    <property type="match status" value="1"/>
</dbReference>
<feature type="compositionally biased region" description="Polar residues" evidence="7">
    <location>
        <begin position="128"/>
        <end position="168"/>
    </location>
</feature>
<dbReference type="GO" id="GO:0003724">
    <property type="term" value="F:RNA helicase activity"/>
    <property type="evidence" value="ECO:0007669"/>
    <property type="project" value="UniProtKB-EC"/>
</dbReference>
<keyword evidence="8" id="KW-0472">Membrane</keyword>
<dbReference type="PROSITE" id="PS00039">
    <property type="entry name" value="DEAD_ATP_HELICASE"/>
    <property type="match status" value="1"/>
</dbReference>
<dbReference type="Pfam" id="PF00270">
    <property type="entry name" value="DEAD"/>
    <property type="match status" value="1"/>
</dbReference>
<feature type="region of interest" description="Disordered" evidence="7">
    <location>
        <begin position="196"/>
        <end position="365"/>
    </location>
</feature>
<proteinExistence type="predicted"/>
<evidence type="ECO:0000256" key="3">
    <source>
        <dbReference type="ARBA" id="ARBA00022801"/>
    </source>
</evidence>
<evidence type="ECO:0000256" key="6">
    <source>
        <dbReference type="PROSITE-ProRule" id="PRU00552"/>
    </source>
</evidence>
<dbReference type="GO" id="GO:0003676">
    <property type="term" value="F:nucleic acid binding"/>
    <property type="evidence" value="ECO:0007669"/>
    <property type="project" value="InterPro"/>
</dbReference>
<organism evidence="12 13">
    <name type="scientific">Acrobeloides nanus</name>
    <dbReference type="NCBI Taxonomy" id="290746"/>
    <lineage>
        <taxon>Eukaryota</taxon>
        <taxon>Metazoa</taxon>
        <taxon>Ecdysozoa</taxon>
        <taxon>Nematoda</taxon>
        <taxon>Chromadorea</taxon>
        <taxon>Rhabditida</taxon>
        <taxon>Tylenchina</taxon>
        <taxon>Cephalobomorpha</taxon>
        <taxon>Cephaloboidea</taxon>
        <taxon>Cephalobidae</taxon>
        <taxon>Acrobeloides</taxon>
    </lineage>
</organism>
<evidence type="ECO:0000256" key="1">
    <source>
        <dbReference type="ARBA" id="ARBA00012552"/>
    </source>
</evidence>
<evidence type="ECO:0000259" key="10">
    <source>
        <dbReference type="PROSITE" id="PS51194"/>
    </source>
</evidence>
<dbReference type="SMART" id="SM00487">
    <property type="entry name" value="DEXDc"/>
    <property type="match status" value="1"/>
</dbReference>
<dbReference type="PROSITE" id="PS51195">
    <property type="entry name" value="Q_MOTIF"/>
    <property type="match status" value="1"/>
</dbReference>
<keyword evidence="8" id="KW-1133">Transmembrane helix</keyword>
<feature type="short sequence motif" description="Q motif" evidence="6">
    <location>
        <begin position="409"/>
        <end position="437"/>
    </location>
</feature>
<dbReference type="CDD" id="cd18787">
    <property type="entry name" value="SF2_C_DEAD"/>
    <property type="match status" value="1"/>
</dbReference>
<dbReference type="InterPro" id="IPR011545">
    <property type="entry name" value="DEAD/DEAH_box_helicase_dom"/>
</dbReference>